<dbReference type="Pfam" id="PF13600">
    <property type="entry name" value="DUF4140"/>
    <property type="match status" value="1"/>
</dbReference>
<dbReference type="PANTHER" id="PTHR31005">
    <property type="entry name" value="DUF4139 DOMAIN-CONTAINING PROTEIN"/>
    <property type="match status" value="1"/>
</dbReference>
<protein>
    <submittedName>
        <fullName evidence="4">Uncharacterized protein</fullName>
    </submittedName>
</protein>
<feature type="chain" id="PRO_5030658537" evidence="1">
    <location>
        <begin position="20"/>
        <end position="711"/>
    </location>
</feature>
<dbReference type="InterPro" id="IPR011935">
    <property type="entry name" value="CHP02231"/>
</dbReference>
<proteinExistence type="predicted"/>
<evidence type="ECO:0000256" key="1">
    <source>
        <dbReference type="SAM" id="SignalP"/>
    </source>
</evidence>
<keyword evidence="1" id="KW-0732">Signal</keyword>
<dbReference type="Pfam" id="PF13598">
    <property type="entry name" value="DUF4139"/>
    <property type="match status" value="1"/>
</dbReference>
<organism evidence="4">
    <name type="scientific">Spumella elongata</name>
    <dbReference type="NCBI Taxonomy" id="89044"/>
    <lineage>
        <taxon>Eukaryota</taxon>
        <taxon>Sar</taxon>
        <taxon>Stramenopiles</taxon>
        <taxon>Ochrophyta</taxon>
        <taxon>Chrysophyceae</taxon>
        <taxon>Chromulinales</taxon>
        <taxon>Chromulinaceae</taxon>
        <taxon>Spumella</taxon>
    </lineage>
</organism>
<dbReference type="AlphaFoldDB" id="A0A7S3H7V4"/>
<evidence type="ECO:0000259" key="3">
    <source>
        <dbReference type="Pfam" id="PF13600"/>
    </source>
</evidence>
<feature type="signal peptide" evidence="1">
    <location>
        <begin position="1"/>
        <end position="19"/>
    </location>
</feature>
<dbReference type="EMBL" id="HBIC01032153">
    <property type="protein sequence ID" value="CAE0287467.1"/>
    <property type="molecule type" value="Transcribed_RNA"/>
</dbReference>
<reference evidence="4" key="1">
    <citation type="submission" date="2021-01" db="EMBL/GenBank/DDBJ databases">
        <authorList>
            <person name="Corre E."/>
            <person name="Pelletier E."/>
            <person name="Niang G."/>
            <person name="Scheremetjew M."/>
            <person name="Finn R."/>
            <person name="Kale V."/>
            <person name="Holt S."/>
            <person name="Cochrane G."/>
            <person name="Meng A."/>
            <person name="Brown T."/>
            <person name="Cohen L."/>
        </authorList>
    </citation>
    <scope>NUCLEOTIDE SEQUENCE</scope>
    <source>
        <strain evidence="4">CCAP 955/1</strain>
    </source>
</reference>
<evidence type="ECO:0000259" key="2">
    <source>
        <dbReference type="Pfam" id="PF13598"/>
    </source>
</evidence>
<sequence>MLKYCAIALLLFQLDTIRALVLNVPSSTIREVTIGGTIAEITRTFNLHDVPNGLHSVVIDHLPSTVDEKSIQVAGLGDAEVVSTTIENQVIARELDKEFAELVSTLKRVYTKLTEGLHSLTLEHRRVYGRIASLDSYVQDVMRTSVSRTTPLTLDQLTATLDYQEKALGDLTEKILALDQKINATQNAVATLVTINDKLQKHGLYQNLFLPTSALNIAAEMLDSIKRLPSSERVWPSSVPTKQLHINIHVPGTTVVKTLAFTLGYMTSPASWQAEYDLRLDSPADSTSTATSSTPSKEYKLRVGMYASVTQSTHDDWTDVQLRLSTSQPQQYIYPLPSPMRTSITFQVDQPESMHYNEAVSSRVGGGNMKKMSRSRSFDQIELMSVGVAAAAPVMQDMSIAEAGMTGQAGSLGSCVVFTPSHRVNISSNQRANGNNGNSGNNGNYGNYAHHQHQHNILTSAPTTSTRLFIKEFSLSPQVFTYAIPTMHTAGLRAWVLNKDNNGKADSVPLLDSPHGRVFIDGTYTGSTNIAATQPGSPVRLELGADRNIQVSSTFVLPRQGSQSEDKAGWFVNDKIKYQVEILECAITVRSTHAAPHLVILSEYLPHVGEEGIKVELLKPAKEDILQVNGDAAHQDVWSEQDFVAEVLAHPKLAKPADKAPKSDKMYVFVSEGSHNIVFAQWVQPGQTLQTGLKYRITWSDGKNINKQALY</sequence>
<feature type="domain" description="DUF4140" evidence="3">
    <location>
        <begin position="32"/>
        <end position="135"/>
    </location>
</feature>
<evidence type="ECO:0000313" key="4">
    <source>
        <dbReference type="EMBL" id="CAE0287467.1"/>
    </source>
</evidence>
<dbReference type="InterPro" id="IPR037291">
    <property type="entry name" value="DUF4139"/>
</dbReference>
<dbReference type="InterPro" id="IPR025554">
    <property type="entry name" value="DUF4140"/>
</dbReference>
<feature type="domain" description="DUF4139" evidence="2">
    <location>
        <begin position="262"/>
        <end position="627"/>
    </location>
</feature>
<dbReference type="PANTHER" id="PTHR31005:SF8">
    <property type="entry name" value="DUF4139 DOMAIN-CONTAINING PROTEIN"/>
    <property type="match status" value="1"/>
</dbReference>
<name>A0A7S3H7V4_9STRA</name>
<gene>
    <name evidence="4" type="ORF">SELO1098_LOCUS16310</name>
</gene>
<accession>A0A7S3H7V4</accession>